<dbReference type="SMR" id="A0A0R0K4E6"/>
<dbReference type="PANTHER" id="PTHR36014">
    <property type="entry name" value="OS03G0176600 PROTEIN"/>
    <property type="match status" value="1"/>
</dbReference>
<reference evidence="3 4" key="1">
    <citation type="journal article" date="2010" name="Nature">
        <title>Genome sequence of the palaeopolyploid soybean.</title>
        <authorList>
            <person name="Schmutz J."/>
            <person name="Cannon S.B."/>
            <person name="Schlueter J."/>
            <person name="Ma J."/>
            <person name="Mitros T."/>
            <person name="Nelson W."/>
            <person name="Hyten D.L."/>
            <person name="Song Q."/>
            <person name="Thelen J.J."/>
            <person name="Cheng J."/>
            <person name="Xu D."/>
            <person name="Hellsten U."/>
            <person name="May G.D."/>
            <person name="Yu Y."/>
            <person name="Sakurai T."/>
            <person name="Umezawa T."/>
            <person name="Bhattacharyya M.K."/>
            <person name="Sandhu D."/>
            <person name="Valliyodan B."/>
            <person name="Lindquist E."/>
            <person name="Peto M."/>
            <person name="Grant D."/>
            <person name="Shu S."/>
            <person name="Goodstein D."/>
            <person name="Barry K."/>
            <person name="Futrell-Griggs M."/>
            <person name="Abernathy B."/>
            <person name="Du J."/>
            <person name="Tian Z."/>
            <person name="Zhu L."/>
            <person name="Gill N."/>
            <person name="Joshi T."/>
            <person name="Libault M."/>
            <person name="Sethuraman A."/>
            <person name="Zhang X.-C."/>
            <person name="Shinozaki K."/>
            <person name="Nguyen H.T."/>
            <person name="Wing R.A."/>
            <person name="Cregan P."/>
            <person name="Specht J."/>
            <person name="Grimwood J."/>
            <person name="Rokhsar D."/>
            <person name="Stacey G."/>
            <person name="Shoemaker R.C."/>
            <person name="Jackson S.A."/>
        </authorList>
    </citation>
    <scope>NUCLEOTIDE SEQUENCE</scope>
    <source>
        <strain evidence="4">cv. Williams 82</strain>
        <tissue evidence="3">Callus</tissue>
    </source>
</reference>
<accession>A0A0R0K4E6</accession>
<reference evidence="3" key="3">
    <citation type="submission" date="2018-07" db="EMBL/GenBank/DDBJ databases">
        <title>WGS assembly of Glycine max.</title>
        <authorList>
            <person name="Schmutz J."/>
            <person name="Cannon S."/>
            <person name="Schlueter J."/>
            <person name="Ma J."/>
            <person name="Mitros T."/>
            <person name="Nelson W."/>
            <person name="Hyten D."/>
            <person name="Song Q."/>
            <person name="Thelen J."/>
            <person name="Cheng J."/>
            <person name="Xu D."/>
            <person name="Hellsten U."/>
            <person name="May G."/>
            <person name="Yu Y."/>
            <person name="Sakurai T."/>
            <person name="Umezawa T."/>
            <person name="Bhattacharyya M."/>
            <person name="Sandhu D."/>
            <person name="Valliyodan B."/>
            <person name="Lindquist E."/>
            <person name="Peto M."/>
            <person name="Grant D."/>
            <person name="Shu S."/>
            <person name="Goodstein D."/>
            <person name="Barry K."/>
            <person name="Futrell-Griggs M."/>
            <person name="Abernathy B."/>
            <person name="Du J."/>
            <person name="Tian Z."/>
            <person name="Zhu L."/>
            <person name="Gill N."/>
            <person name="Joshi T."/>
            <person name="Libault M."/>
            <person name="Sethuraman A."/>
            <person name="Zhang X."/>
            <person name="Shinozaki K."/>
            <person name="Nguyen H."/>
            <person name="Wing R."/>
            <person name="Cregan P."/>
            <person name="Specht J."/>
            <person name="Grimwood J."/>
            <person name="Rokhsar D."/>
            <person name="Stacey G."/>
            <person name="Shoemaker R."/>
            <person name="Jackson S."/>
        </authorList>
    </citation>
    <scope>NUCLEOTIDE SEQUENCE</scope>
    <source>
        <tissue evidence="3">Callus</tissue>
    </source>
</reference>
<proteinExistence type="predicted"/>
<name>A0A0R0K4E6_SOYBN</name>
<dbReference type="PaxDb" id="3847-GLYMA04G05861.1"/>
<dbReference type="Proteomes" id="UP000008827">
    <property type="component" value="Chromosome 4"/>
</dbReference>
<keyword evidence="5" id="KW-1185">Reference proteome</keyword>
<feature type="compositionally biased region" description="Basic and acidic residues" evidence="1">
    <location>
        <begin position="181"/>
        <end position="190"/>
    </location>
</feature>
<dbReference type="Pfam" id="PF25306">
    <property type="entry name" value="DUF7880"/>
    <property type="match status" value="1"/>
</dbReference>
<dbReference type="InParanoid" id="A0A0R0K4E6"/>
<evidence type="ECO:0000259" key="2">
    <source>
        <dbReference type="Pfam" id="PF25306"/>
    </source>
</evidence>
<dbReference type="EnsemblPlants" id="KRH61578">
    <property type="protein sequence ID" value="KRH61578"/>
    <property type="gene ID" value="GLYMA_04G055800"/>
</dbReference>
<dbReference type="InterPro" id="IPR057202">
    <property type="entry name" value="DUF7880"/>
</dbReference>
<evidence type="ECO:0000313" key="5">
    <source>
        <dbReference type="Proteomes" id="UP000008827"/>
    </source>
</evidence>
<dbReference type="PANTHER" id="PTHR36014:SF1">
    <property type="entry name" value="OS03G0176700 PROTEIN"/>
    <property type="match status" value="1"/>
</dbReference>
<dbReference type="AlphaFoldDB" id="A0A0R0K4E6"/>
<evidence type="ECO:0000313" key="4">
    <source>
        <dbReference type="EnsemblPlants" id="KRH61578"/>
    </source>
</evidence>
<gene>
    <name evidence="3" type="ORF">GLYMA_04G055800</name>
</gene>
<protein>
    <recommendedName>
        <fullName evidence="2">DUF7880 domain-containing protein</fullName>
    </recommendedName>
</protein>
<organism evidence="3">
    <name type="scientific">Glycine max</name>
    <name type="common">Soybean</name>
    <name type="synonym">Glycine hispida</name>
    <dbReference type="NCBI Taxonomy" id="3847"/>
    <lineage>
        <taxon>Eukaryota</taxon>
        <taxon>Viridiplantae</taxon>
        <taxon>Streptophyta</taxon>
        <taxon>Embryophyta</taxon>
        <taxon>Tracheophyta</taxon>
        <taxon>Spermatophyta</taxon>
        <taxon>Magnoliopsida</taxon>
        <taxon>eudicotyledons</taxon>
        <taxon>Gunneridae</taxon>
        <taxon>Pentapetalae</taxon>
        <taxon>rosids</taxon>
        <taxon>fabids</taxon>
        <taxon>Fabales</taxon>
        <taxon>Fabaceae</taxon>
        <taxon>Papilionoideae</taxon>
        <taxon>50 kb inversion clade</taxon>
        <taxon>NPAAA clade</taxon>
        <taxon>indigoferoid/millettioid clade</taxon>
        <taxon>Phaseoleae</taxon>
        <taxon>Glycine</taxon>
        <taxon>Glycine subgen. Soja</taxon>
    </lineage>
</organism>
<dbReference type="Gramene" id="KRH61578">
    <property type="protein sequence ID" value="KRH61578"/>
    <property type="gene ID" value="GLYMA_04G055800"/>
</dbReference>
<reference evidence="4" key="2">
    <citation type="submission" date="2018-02" db="UniProtKB">
        <authorList>
            <consortium name="EnsemblPlants"/>
        </authorList>
    </citation>
    <scope>IDENTIFICATION</scope>
    <source>
        <strain evidence="4">Williams 82</strain>
    </source>
</reference>
<dbReference type="EMBL" id="CM000837">
    <property type="protein sequence ID" value="KRH61578.1"/>
    <property type="molecule type" value="Genomic_DNA"/>
</dbReference>
<dbReference type="OMA" id="YRNPNDE"/>
<evidence type="ECO:0000313" key="3">
    <source>
        <dbReference type="EMBL" id="KRH61578.1"/>
    </source>
</evidence>
<feature type="domain" description="DUF7880" evidence="2">
    <location>
        <begin position="52"/>
        <end position="162"/>
    </location>
</feature>
<evidence type="ECO:0000256" key="1">
    <source>
        <dbReference type="SAM" id="MobiDB-lite"/>
    </source>
</evidence>
<feature type="region of interest" description="Disordered" evidence="1">
    <location>
        <begin position="164"/>
        <end position="190"/>
    </location>
</feature>
<sequence>MASLITPAHVSNKKPLHLSSWKAKRVRCAVSPPTWREGLRTVSLSLVISHLLLIPNQKTLEGEEPQFTLCRSPSRSGPAASLRVNIRAVVQYAFDSGNGKTAFNDVDECLRSLEELDSLLLHASRNDPEASVKSMKTKINSALGALDSLLQTVPSDVLSKGEVIADSYREPEDEETGSLDPDLKQLESIL</sequence>